<dbReference type="AlphaFoldDB" id="A0A196SCR4"/>
<keyword evidence="2" id="KW-1185">Reference proteome</keyword>
<dbReference type="EMBL" id="LXWW01000320">
    <property type="protein sequence ID" value="OAO13799.1"/>
    <property type="molecule type" value="Genomic_DNA"/>
</dbReference>
<organism evidence="1 2">
    <name type="scientific">Blastocystis sp. subtype 1 (strain ATCC 50177 / NandII)</name>
    <dbReference type="NCBI Taxonomy" id="478820"/>
    <lineage>
        <taxon>Eukaryota</taxon>
        <taxon>Sar</taxon>
        <taxon>Stramenopiles</taxon>
        <taxon>Bigyra</taxon>
        <taxon>Opalozoa</taxon>
        <taxon>Opalinata</taxon>
        <taxon>Blastocystidae</taxon>
        <taxon>Blastocystis</taxon>
    </lineage>
</organism>
<name>A0A196SCR4_BLAHN</name>
<reference evidence="1 2" key="1">
    <citation type="submission" date="2016-05" db="EMBL/GenBank/DDBJ databases">
        <title>Nuclear genome of Blastocystis sp. subtype 1 NandII.</title>
        <authorList>
            <person name="Gentekaki E."/>
            <person name="Curtis B."/>
            <person name="Stairs C."/>
            <person name="Eme L."/>
            <person name="Herman E."/>
            <person name="Klimes V."/>
            <person name="Arias M.C."/>
            <person name="Elias M."/>
            <person name="Hilliou F."/>
            <person name="Klute M."/>
            <person name="Malik S.-B."/>
            <person name="Pightling A."/>
            <person name="Rachubinski R."/>
            <person name="Salas D."/>
            <person name="Schlacht A."/>
            <person name="Suga H."/>
            <person name="Archibald J."/>
            <person name="Ball S.G."/>
            <person name="Clark G."/>
            <person name="Dacks J."/>
            <person name="Van Der Giezen M."/>
            <person name="Tsaousis A."/>
            <person name="Roger A."/>
        </authorList>
    </citation>
    <scope>NUCLEOTIDE SEQUENCE [LARGE SCALE GENOMIC DNA]</scope>
    <source>
        <strain evidence="2">ATCC 50177 / NandII</strain>
    </source>
</reference>
<dbReference type="Proteomes" id="UP000078348">
    <property type="component" value="Unassembled WGS sequence"/>
</dbReference>
<evidence type="ECO:0000313" key="2">
    <source>
        <dbReference type="Proteomes" id="UP000078348"/>
    </source>
</evidence>
<comment type="caution">
    <text evidence="1">The sequence shown here is derived from an EMBL/GenBank/DDBJ whole genome shotgun (WGS) entry which is preliminary data.</text>
</comment>
<proteinExistence type="predicted"/>
<evidence type="ECO:0000313" key="1">
    <source>
        <dbReference type="EMBL" id="OAO13799.1"/>
    </source>
</evidence>
<accession>A0A196SCR4</accession>
<protein>
    <submittedName>
        <fullName evidence="1">Uncharacterized protein</fullName>
    </submittedName>
</protein>
<gene>
    <name evidence="1" type="ORF">AV274_4474</name>
</gene>
<sequence length="192" mass="21957">MIEYAIEEGKSNLNVLNRRPAYEGGYVFDEEKREVLRHGEGCEIEGGVGVKEGKWERGELKESVVLFDGWYVKVEGSVVFDWGLKAEDLRVEIHNWNEWENVSKSVTELVIPSNYCNEPKWSVFDVSGLKCLKSIEIGDECFENVKEVKLIGLSQLESVVIGKNSFTKKKNGAGNDPNRHFYLKNCERTYLN</sequence>